<feature type="domain" description="Prepilin peptidase A24 N-terminal" evidence="9">
    <location>
        <begin position="11"/>
        <end position="96"/>
    </location>
</feature>
<dbReference type="AlphaFoldDB" id="A0A2M8G0Y7"/>
<evidence type="ECO:0000313" key="11">
    <source>
        <dbReference type="Proteomes" id="UP000229674"/>
    </source>
</evidence>
<evidence type="ECO:0000256" key="2">
    <source>
        <dbReference type="ARBA" id="ARBA00005801"/>
    </source>
</evidence>
<evidence type="ECO:0000259" key="9">
    <source>
        <dbReference type="Pfam" id="PF06750"/>
    </source>
</evidence>
<comment type="subcellular location">
    <subcellularLocation>
        <location evidence="1">Cell membrane</location>
        <topology evidence="1">Multi-pass membrane protein</topology>
    </subcellularLocation>
</comment>
<feature type="domain" description="Prepilin type IV endopeptidase peptidase" evidence="8">
    <location>
        <begin position="116"/>
        <end position="246"/>
    </location>
</feature>
<evidence type="ECO:0000256" key="1">
    <source>
        <dbReference type="ARBA" id="ARBA00004651"/>
    </source>
</evidence>
<keyword evidence="6 7" id="KW-0472">Membrane</keyword>
<dbReference type="PANTHER" id="PTHR30487">
    <property type="entry name" value="TYPE 4 PREPILIN-LIKE PROTEINS LEADER PEPTIDE-PROCESSING ENZYME"/>
    <property type="match status" value="1"/>
</dbReference>
<keyword evidence="3" id="KW-1003">Cell membrane</keyword>
<dbReference type="InterPro" id="IPR050882">
    <property type="entry name" value="Prepilin_peptidase/N-MTase"/>
</dbReference>
<comment type="caution">
    <text evidence="10">The sequence shown here is derived from an EMBL/GenBank/DDBJ whole genome shotgun (WGS) entry which is preliminary data.</text>
</comment>
<feature type="transmembrane region" description="Helical" evidence="7">
    <location>
        <begin position="263"/>
        <end position="286"/>
    </location>
</feature>
<dbReference type="EMBL" id="PFQX01000052">
    <property type="protein sequence ID" value="PJC65309.1"/>
    <property type="molecule type" value="Genomic_DNA"/>
</dbReference>
<dbReference type="Gene3D" id="1.20.120.1220">
    <property type="match status" value="1"/>
</dbReference>
<dbReference type="Pfam" id="PF06750">
    <property type="entry name" value="A24_N_bact"/>
    <property type="match status" value="1"/>
</dbReference>
<feature type="transmembrane region" description="Helical" evidence="7">
    <location>
        <begin position="107"/>
        <end position="126"/>
    </location>
</feature>
<evidence type="ECO:0000256" key="5">
    <source>
        <dbReference type="ARBA" id="ARBA00022989"/>
    </source>
</evidence>
<gene>
    <name evidence="10" type="ORF">CO020_01385</name>
</gene>
<dbReference type="PANTHER" id="PTHR30487:SF0">
    <property type="entry name" value="PREPILIN LEADER PEPTIDASE_N-METHYLTRANSFERASE-RELATED"/>
    <property type="match status" value="1"/>
</dbReference>
<dbReference type="Pfam" id="PF01478">
    <property type="entry name" value="Peptidase_A24"/>
    <property type="match status" value="1"/>
</dbReference>
<comment type="similarity">
    <text evidence="2">Belongs to the peptidase A24 family.</text>
</comment>
<accession>A0A2M8G0Y7</accession>
<evidence type="ECO:0000256" key="4">
    <source>
        <dbReference type="ARBA" id="ARBA00022692"/>
    </source>
</evidence>
<evidence type="ECO:0000313" key="10">
    <source>
        <dbReference type="EMBL" id="PJC65309.1"/>
    </source>
</evidence>
<feature type="transmembrane region" description="Helical" evidence="7">
    <location>
        <begin position="6"/>
        <end position="25"/>
    </location>
</feature>
<keyword evidence="4 7" id="KW-0812">Transmembrane</keyword>
<evidence type="ECO:0000259" key="8">
    <source>
        <dbReference type="Pfam" id="PF01478"/>
    </source>
</evidence>
<feature type="transmembrane region" description="Helical" evidence="7">
    <location>
        <begin position="218"/>
        <end position="251"/>
    </location>
</feature>
<evidence type="ECO:0000256" key="7">
    <source>
        <dbReference type="SAM" id="Phobius"/>
    </source>
</evidence>
<evidence type="ECO:0000256" key="6">
    <source>
        <dbReference type="ARBA" id="ARBA00023136"/>
    </source>
</evidence>
<name>A0A2M8G0Y7_9BACT</name>
<evidence type="ECO:0000256" key="3">
    <source>
        <dbReference type="ARBA" id="ARBA00022475"/>
    </source>
</evidence>
<dbReference type="GO" id="GO:0005886">
    <property type="term" value="C:plasma membrane"/>
    <property type="evidence" value="ECO:0007669"/>
    <property type="project" value="UniProtKB-SubCell"/>
</dbReference>
<dbReference type="InterPro" id="IPR000045">
    <property type="entry name" value="Prepilin_IV_endopep_pep"/>
</dbReference>
<sequence>MSILIYIGLFIFGLAIGSFLNVVAIRYKEGGGLFANIYGRSRCMLCERTLHWYELIPLISFVVQRGRCRTCGEKISWQYPTVEFLAGLIFTLVPYKIISLYQPFYPAYLPIFIWVLAFLTLLLISAIDYRHQIIPDSLNIFMALLGVAMIFIHSSLGDFGLKNGMIGGSFLGSYALMFFIGNSLLVNMLAGAAFGALFIGLIYLLTRGNGIGFGDVKLAAAAGLLIGWPDIALSLLLAFIVGAIVGGGLMLFKRKTIHDAVPFGPFIAVGITIVFFLGYDIVNAYFRLFNIV</sequence>
<dbReference type="InterPro" id="IPR010627">
    <property type="entry name" value="Prepilin_pept_A24_N"/>
</dbReference>
<protein>
    <recommendedName>
        <fullName evidence="12">Prepilin peptidase</fullName>
    </recommendedName>
</protein>
<reference evidence="11" key="1">
    <citation type="submission" date="2017-09" db="EMBL/GenBank/DDBJ databases">
        <title>Depth-based differentiation of microbial function through sediment-hosted aquifers and enrichment of novel symbionts in the deep terrestrial subsurface.</title>
        <authorList>
            <person name="Probst A.J."/>
            <person name="Ladd B."/>
            <person name="Jarett J.K."/>
            <person name="Geller-Mcgrath D.E."/>
            <person name="Sieber C.M.K."/>
            <person name="Emerson J.B."/>
            <person name="Anantharaman K."/>
            <person name="Thomas B.C."/>
            <person name="Malmstrom R."/>
            <person name="Stieglmeier M."/>
            <person name="Klingl A."/>
            <person name="Woyke T."/>
            <person name="Ryan C.M."/>
            <person name="Banfield J.F."/>
        </authorList>
    </citation>
    <scope>NUCLEOTIDE SEQUENCE [LARGE SCALE GENOMIC DNA]</scope>
</reference>
<dbReference type="Proteomes" id="UP000229674">
    <property type="component" value="Unassembled WGS sequence"/>
</dbReference>
<feature type="transmembrane region" description="Helical" evidence="7">
    <location>
        <begin position="138"/>
        <end position="156"/>
    </location>
</feature>
<dbReference type="GO" id="GO:0004190">
    <property type="term" value="F:aspartic-type endopeptidase activity"/>
    <property type="evidence" value="ECO:0007669"/>
    <property type="project" value="InterPro"/>
</dbReference>
<feature type="transmembrane region" description="Helical" evidence="7">
    <location>
        <begin position="176"/>
        <end position="206"/>
    </location>
</feature>
<proteinExistence type="inferred from homology"/>
<evidence type="ECO:0008006" key="12">
    <source>
        <dbReference type="Google" id="ProtNLM"/>
    </source>
</evidence>
<keyword evidence="5 7" id="KW-1133">Transmembrane helix</keyword>
<organism evidence="10 11">
    <name type="scientific">Candidatus Colwellbacteria bacterium CG_4_9_14_0_2_um_filter_50_12</name>
    <dbReference type="NCBI Taxonomy" id="1974538"/>
    <lineage>
        <taxon>Bacteria</taxon>
        <taxon>Candidatus Colwelliibacteriota</taxon>
    </lineage>
</organism>
<dbReference type="GO" id="GO:0006465">
    <property type="term" value="P:signal peptide processing"/>
    <property type="evidence" value="ECO:0007669"/>
    <property type="project" value="TreeGrafter"/>
</dbReference>